<feature type="compositionally biased region" description="Low complexity" evidence="1">
    <location>
        <begin position="27"/>
        <end position="38"/>
    </location>
</feature>
<proteinExistence type="predicted"/>
<feature type="domain" description="Protein kinase" evidence="2">
    <location>
        <begin position="35"/>
        <end position="358"/>
    </location>
</feature>
<dbReference type="InterPro" id="IPR024104">
    <property type="entry name" value="Tribbles/Ser_Thr_kinase_40"/>
</dbReference>
<sequence>MASTAILHQLHHHHGAFSKSLGITHPSSSSINNVRSGSDAGGTGNDSSDTQGNTQSQSRPVSGKDVNPQETGKPKSNNRSGAVLARKYLLSFEGTTQCPPKNVDPNTPLLQPTKTPLLCMKLDTREPLLCRIYQRDDRGVNVLAAHERLGECSEFINPVTELIVSPKYFYLISPPNYGNLHSYIHSKTALKETRARHLFQQMVSIVKFCHAKGIILRDLKMGRFVFTDKERTTIKLDSLEDVVVLPKPDSDDDSLDDRHGCPNYVSPEKAGSVMQNGIRYPGKASDIWSLGISLYAMLAGRYPFNDNDCSRLLHKIRNGSYSMVEGISPFAKSLVRCLLTKNPGDRPSCRELLNHPWFKAEELKVTPIRSREEPESDTFRAKRMRLNDDQVVPGS</sequence>
<feature type="region of interest" description="Disordered" evidence="1">
    <location>
        <begin position="18"/>
        <end position="80"/>
    </location>
</feature>
<evidence type="ECO:0000313" key="3">
    <source>
        <dbReference type="EMBL" id="CAL8147510.1"/>
    </source>
</evidence>
<dbReference type="SMART" id="SM00220">
    <property type="entry name" value="S_TKc"/>
    <property type="match status" value="1"/>
</dbReference>
<protein>
    <recommendedName>
        <fullName evidence="2">Protein kinase domain-containing protein</fullName>
    </recommendedName>
</protein>
<keyword evidence="4" id="KW-1185">Reference proteome</keyword>
<dbReference type="PANTHER" id="PTHR22961">
    <property type="entry name" value="SER/THR PROTEIN KINASE-TRB"/>
    <property type="match status" value="1"/>
</dbReference>
<dbReference type="PROSITE" id="PS50011">
    <property type="entry name" value="PROTEIN_KINASE_DOM"/>
    <property type="match status" value="1"/>
</dbReference>
<dbReference type="PANTHER" id="PTHR22961:SF13">
    <property type="entry name" value="TRIBBLES"/>
    <property type="match status" value="1"/>
</dbReference>
<feature type="compositionally biased region" description="Polar residues" evidence="1">
    <location>
        <begin position="68"/>
        <end position="80"/>
    </location>
</feature>
<comment type="caution">
    <text evidence="3">The sequence shown here is derived from an EMBL/GenBank/DDBJ whole genome shotgun (WGS) entry which is preliminary data.</text>
</comment>
<feature type="region of interest" description="Disordered" evidence="1">
    <location>
        <begin position="369"/>
        <end position="395"/>
    </location>
</feature>
<dbReference type="InterPro" id="IPR000719">
    <property type="entry name" value="Prot_kinase_dom"/>
</dbReference>
<feature type="compositionally biased region" description="Polar residues" evidence="1">
    <location>
        <begin position="45"/>
        <end position="60"/>
    </location>
</feature>
<dbReference type="Gene3D" id="1.10.510.10">
    <property type="entry name" value="Transferase(Phosphotransferase) domain 1"/>
    <property type="match status" value="1"/>
</dbReference>
<accession>A0ABP1S8Q0</accession>
<reference evidence="3 4" key="1">
    <citation type="submission" date="2024-08" db="EMBL/GenBank/DDBJ databases">
        <authorList>
            <person name="Cucini C."/>
            <person name="Frati F."/>
        </authorList>
    </citation>
    <scope>NUCLEOTIDE SEQUENCE [LARGE SCALE GENOMIC DNA]</scope>
</reference>
<organism evidence="3 4">
    <name type="scientific">Orchesella dallaii</name>
    <dbReference type="NCBI Taxonomy" id="48710"/>
    <lineage>
        <taxon>Eukaryota</taxon>
        <taxon>Metazoa</taxon>
        <taxon>Ecdysozoa</taxon>
        <taxon>Arthropoda</taxon>
        <taxon>Hexapoda</taxon>
        <taxon>Collembola</taxon>
        <taxon>Entomobryomorpha</taxon>
        <taxon>Entomobryoidea</taxon>
        <taxon>Orchesellidae</taxon>
        <taxon>Orchesellinae</taxon>
        <taxon>Orchesella</taxon>
    </lineage>
</organism>
<dbReference type="InterPro" id="IPR011009">
    <property type="entry name" value="Kinase-like_dom_sf"/>
</dbReference>
<dbReference type="Pfam" id="PF00069">
    <property type="entry name" value="Pkinase"/>
    <property type="match status" value="1"/>
</dbReference>
<dbReference type="SUPFAM" id="SSF56112">
    <property type="entry name" value="Protein kinase-like (PK-like)"/>
    <property type="match status" value="1"/>
</dbReference>
<evidence type="ECO:0000259" key="2">
    <source>
        <dbReference type="PROSITE" id="PS50011"/>
    </source>
</evidence>
<evidence type="ECO:0000256" key="1">
    <source>
        <dbReference type="SAM" id="MobiDB-lite"/>
    </source>
</evidence>
<feature type="compositionally biased region" description="Basic and acidic residues" evidence="1">
    <location>
        <begin position="369"/>
        <end position="388"/>
    </location>
</feature>
<evidence type="ECO:0000313" key="4">
    <source>
        <dbReference type="Proteomes" id="UP001642540"/>
    </source>
</evidence>
<name>A0ABP1S8Q0_9HEXA</name>
<gene>
    <name evidence="3" type="ORF">ODALV1_LOCUS31155</name>
</gene>
<dbReference type="Proteomes" id="UP001642540">
    <property type="component" value="Unassembled WGS sequence"/>
</dbReference>
<dbReference type="EMBL" id="CAXLJM020000166">
    <property type="protein sequence ID" value="CAL8147510.1"/>
    <property type="molecule type" value="Genomic_DNA"/>
</dbReference>